<sequence>MGLMNDMKVIIRSHSNTKRDRKNPDCWSIPKDMPNLTGKVVVVTGTTSGLGEGLSRHLIMKGAKVYMLARNIEKGEQYAKQLNEEVEKTEGNSVRGGHSVFITCDFTDLSSVRKAAEEIKQREEAIHIIICNAGIQTHHQGKNADESSKKHPLFPLYLTVQEHELNFGVAVLGHHFLIKLLQPLLLAAAKQSDSSTGSVRIASVSSMAHEQMRDIYRKNWNPSDQAALQVAGQELYGRSKLGIMHLAFAWADALNVQLNEQEKVIGCTASPGIVQTNFFKNIPEMHIKFVQMLPKETLDEGCATILFGATQPINERIGLEQLQHAYITPIARFAKPHKAALDAENIKRTWKWCEEQSLASHTSSLTYHLTTHLRLNAIYWALTALHLLGSPDALPQQDVIAYVLDCFDQREGGFGAHPGHDSHVLATLSAVQILFMYGVLDKLDEVAPNDQSGQSRRDRIIAFVISLQDKQTGEFAGDSAKLEYDTRFLYCAISTLCLLSTTTKGISEEEGTETEDGIRIYEPLTRIDRKKTIDAILACYNFDGGFGRIAGSESHASQSFVSIGALRILGGVNCLGQQQRRKHERWLSERQLPNGGLNGRPQKLEDVCYSWWVLSALAMFGKLKWINGDKLAKFILNCQDPDNGGISDRPDNVADVFHTLFGVAGLGMLGPPHSNGLQEIDPVYCLPVASIERFPHLKRSYQSLIQGTNVS</sequence>
<evidence type="ECO:0000256" key="12">
    <source>
        <dbReference type="ARBA" id="ARBA00047658"/>
    </source>
</evidence>
<evidence type="ECO:0000256" key="3">
    <source>
        <dbReference type="ARBA" id="ARBA00011355"/>
    </source>
</evidence>
<dbReference type="InParanoid" id="A0A316V6P8"/>
<dbReference type="PRINTS" id="PR00081">
    <property type="entry name" value="GDHRDH"/>
</dbReference>
<comment type="similarity">
    <text evidence="2">Belongs to the protein prenyltransferase subunit beta family.</text>
</comment>
<dbReference type="SUPFAM" id="SSF48239">
    <property type="entry name" value="Terpenoid cyclases/Protein prenyltransferases"/>
    <property type="match status" value="1"/>
</dbReference>
<dbReference type="EC" id="2.5.1.60" evidence="4"/>
<evidence type="ECO:0000256" key="11">
    <source>
        <dbReference type="ARBA" id="ARBA00032766"/>
    </source>
</evidence>
<dbReference type="GeneID" id="37022228"/>
<name>A0A316V6P8_9BASI</name>
<gene>
    <name evidence="15" type="ORF">FA14DRAFT_173027</name>
</gene>
<keyword evidence="6 15" id="KW-0808">Transferase</keyword>
<evidence type="ECO:0000256" key="5">
    <source>
        <dbReference type="ARBA" id="ARBA00022602"/>
    </source>
</evidence>
<dbReference type="GO" id="GO:0004663">
    <property type="term" value="F:Rab geranylgeranyltransferase activity"/>
    <property type="evidence" value="ECO:0007669"/>
    <property type="project" value="UniProtKB-EC"/>
</dbReference>
<dbReference type="CDD" id="cd02894">
    <property type="entry name" value="GGTase-II"/>
    <property type="match status" value="1"/>
</dbReference>
<dbReference type="GO" id="GO:0005968">
    <property type="term" value="C:Rab-protein geranylgeranyltransferase complex"/>
    <property type="evidence" value="ECO:0007669"/>
    <property type="project" value="TreeGrafter"/>
</dbReference>
<dbReference type="Proteomes" id="UP000245771">
    <property type="component" value="Unassembled WGS sequence"/>
</dbReference>
<dbReference type="STRING" id="1280837.A0A316V6P8"/>
<dbReference type="SUPFAM" id="SSF51735">
    <property type="entry name" value="NAD(P)-binding Rossmann-fold domains"/>
    <property type="match status" value="1"/>
</dbReference>
<evidence type="ECO:0000259" key="14">
    <source>
        <dbReference type="Pfam" id="PF00432"/>
    </source>
</evidence>
<dbReference type="InterPro" id="IPR002347">
    <property type="entry name" value="SDR_fam"/>
</dbReference>
<feature type="domain" description="Prenyltransferase alpha-alpha toroid" evidence="14">
    <location>
        <begin position="365"/>
        <end position="686"/>
    </location>
</feature>
<evidence type="ECO:0000256" key="7">
    <source>
        <dbReference type="ARBA" id="ARBA00022723"/>
    </source>
</evidence>
<keyword evidence="8" id="KW-0677">Repeat</keyword>
<dbReference type="Gene3D" id="1.50.10.20">
    <property type="match status" value="1"/>
</dbReference>
<dbReference type="FunFam" id="1.50.10.20:FF:000012">
    <property type="entry name" value="Geranylgeranyl transferase type-2 subunit beta"/>
    <property type="match status" value="1"/>
</dbReference>
<keyword evidence="16" id="KW-1185">Reference proteome</keyword>
<evidence type="ECO:0000313" key="16">
    <source>
        <dbReference type="Proteomes" id="UP000245771"/>
    </source>
</evidence>
<protein>
    <recommendedName>
        <fullName evidence="13">Geranylgeranyl transferase type-2 subunit beta</fullName>
        <ecNumber evidence="4">2.5.1.60</ecNumber>
    </recommendedName>
    <alternativeName>
        <fullName evidence="10">Geranylgeranyl transferase type II subunit beta</fullName>
    </alternativeName>
    <alternativeName>
        <fullName evidence="11">Type II protein geranyl-geranyltransferase subunit beta</fullName>
    </alternativeName>
</protein>
<comment type="catalytic activity">
    <reaction evidence="12">
        <text>geranylgeranyl diphosphate + L-cysteinyl-[protein] = S-geranylgeranyl-L-cysteinyl-[protein] + diphosphate</text>
        <dbReference type="Rhea" id="RHEA:21240"/>
        <dbReference type="Rhea" id="RHEA-COMP:10131"/>
        <dbReference type="Rhea" id="RHEA-COMP:11537"/>
        <dbReference type="ChEBI" id="CHEBI:29950"/>
        <dbReference type="ChEBI" id="CHEBI:33019"/>
        <dbReference type="ChEBI" id="CHEBI:57533"/>
        <dbReference type="ChEBI" id="CHEBI:86021"/>
        <dbReference type="EC" id="2.5.1.60"/>
    </reaction>
</comment>
<dbReference type="GO" id="GO:0072657">
    <property type="term" value="P:protein localization to membrane"/>
    <property type="evidence" value="ECO:0007669"/>
    <property type="project" value="UniProtKB-ARBA"/>
</dbReference>
<dbReference type="RefSeq" id="XP_025353498.1">
    <property type="nucleotide sequence ID" value="XM_025500447.1"/>
</dbReference>
<evidence type="ECO:0000256" key="9">
    <source>
        <dbReference type="ARBA" id="ARBA00022833"/>
    </source>
</evidence>
<proteinExistence type="inferred from homology"/>
<dbReference type="InterPro" id="IPR045089">
    <property type="entry name" value="PGGT1B-like"/>
</dbReference>
<evidence type="ECO:0000256" key="6">
    <source>
        <dbReference type="ARBA" id="ARBA00022679"/>
    </source>
</evidence>
<reference evidence="15 16" key="1">
    <citation type="journal article" date="2018" name="Mol. Biol. Evol.">
        <title>Broad Genomic Sampling Reveals a Smut Pathogenic Ancestry of the Fungal Clade Ustilaginomycotina.</title>
        <authorList>
            <person name="Kijpornyongpan T."/>
            <person name="Mondo S.J."/>
            <person name="Barry K."/>
            <person name="Sandor L."/>
            <person name="Lee J."/>
            <person name="Lipzen A."/>
            <person name="Pangilinan J."/>
            <person name="LaButti K."/>
            <person name="Hainaut M."/>
            <person name="Henrissat B."/>
            <person name="Grigoriev I.V."/>
            <person name="Spatafora J.W."/>
            <person name="Aime M.C."/>
        </authorList>
    </citation>
    <scope>NUCLEOTIDE SEQUENCE [LARGE SCALE GENOMIC DNA]</scope>
    <source>
        <strain evidence="15 16">MCA 3882</strain>
    </source>
</reference>
<evidence type="ECO:0000313" key="15">
    <source>
        <dbReference type="EMBL" id="PWN33196.1"/>
    </source>
</evidence>
<accession>A0A316V6P8</accession>
<dbReference type="Gene3D" id="3.40.50.720">
    <property type="entry name" value="NAD(P)-binding Rossmann-like Domain"/>
    <property type="match status" value="1"/>
</dbReference>
<evidence type="ECO:0000256" key="2">
    <source>
        <dbReference type="ARBA" id="ARBA00010497"/>
    </source>
</evidence>
<dbReference type="OrthoDB" id="5428259at2759"/>
<comment type="subunit">
    <text evidence="3">Heterodimer of an alpha and a beta subunit.</text>
</comment>
<evidence type="ECO:0000256" key="8">
    <source>
        <dbReference type="ARBA" id="ARBA00022737"/>
    </source>
</evidence>
<dbReference type="EMBL" id="KZ819604">
    <property type="protein sequence ID" value="PWN33196.1"/>
    <property type="molecule type" value="Genomic_DNA"/>
</dbReference>
<dbReference type="GO" id="GO:0046872">
    <property type="term" value="F:metal ion binding"/>
    <property type="evidence" value="ECO:0007669"/>
    <property type="project" value="UniProtKB-KW"/>
</dbReference>
<dbReference type="InterPro" id="IPR036291">
    <property type="entry name" value="NAD(P)-bd_dom_sf"/>
</dbReference>
<dbReference type="PANTHER" id="PTHR11774">
    <property type="entry name" value="GERANYLGERANYL TRANSFERASE TYPE BETA SUBUNIT"/>
    <property type="match status" value="1"/>
</dbReference>
<keyword evidence="7" id="KW-0479">Metal-binding</keyword>
<comment type="cofactor">
    <cofactor evidence="1">
        <name>Zn(2+)</name>
        <dbReference type="ChEBI" id="CHEBI:29105"/>
    </cofactor>
</comment>
<organism evidence="15 16">
    <name type="scientific">Meira miltonrushii</name>
    <dbReference type="NCBI Taxonomy" id="1280837"/>
    <lineage>
        <taxon>Eukaryota</taxon>
        <taxon>Fungi</taxon>
        <taxon>Dikarya</taxon>
        <taxon>Basidiomycota</taxon>
        <taxon>Ustilaginomycotina</taxon>
        <taxon>Exobasidiomycetes</taxon>
        <taxon>Exobasidiales</taxon>
        <taxon>Brachybasidiaceae</taxon>
        <taxon>Meira</taxon>
    </lineage>
</organism>
<dbReference type="AlphaFoldDB" id="A0A316V6P8"/>
<dbReference type="PANTHER" id="PTHR11774:SF11">
    <property type="entry name" value="GERANYLGERANYL TRANSFERASE TYPE-2 SUBUNIT BETA"/>
    <property type="match status" value="1"/>
</dbReference>
<dbReference type="InterPro" id="IPR008930">
    <property type="entry name" value="Terpenoid_cyclase/PrenylTrfase"/>
</dbReference>
<dbReference type="Pfam" id="PF00106">
    <property type="entry name" value="adh_short"/>
    <property type="match status" value="1"/>
</dbReference>
<evidence type="ECO:0000256" key="10">
    <source>
        <dbReference type="ARBA" id="ARBA00030816"/>
    </source>
</evidence>
<dbReference type="Pfam" id="PF00432">
    <property type="entry name" value="Prenyltrans"/>
    <property type="match status" value="1"/>
</dbReference>
<evidence type="ECO:0000256" key="13">
    <source>
        <dbReference type="ARBA" id="ARBA00069127"/>
    </source>
</evidence>
<dbReference type="InterPro" id="IPR026873">
    <property type="entry name" value="Ptb1"/>
</dbReference>
<keyword evidence="9" id="KW-0862">Zinc</keyword>
<dbReference type="InterPro" id="IPR001330">
    <property type="entry name" value="Prenyltrans"/>
</dbReference>
<evidence type="ECO:0000256" key="1">
    <source>
        <dbReference type="ARBA" id="ARBA00001947"/>
    </source>
</evidence>
<evidence type="ECO:0000256" key="4">
    <source>
        <dbReference type="ARBA" id="ARBA00012656"/>
    </source>
</evidence>
<keyword evidence="5" id="KW-0637">Prenyltransferase</keyword>